<keyword evidence="7" id="KW-0539">Nucleus</keyword>
<feature type="coiled-coil region" evidence="8">
    <location>
        <begin position="40"/>
        <end position="74"/>
    </location>
</feature>
<dbReference type="OrthoDB" id="128308at2759"/>
<evidence type="ECO:0000256" key="8">
    <source>
        <dbReference type="SAM" id="Coils"/>
    </source>
</evidence>
<dbReference type="InterPro" id="IPR039024">
    <property type="entry name" value="RTC4"/>
</dbReference>
<evidence type="ECO:0000256" key="6">
    <source>
        <dbReference type="ARBA" id="ARBA00022490"/>
    </source>
</evidence>
<evidence type="ECO:0000313" key="10">
    <source>
        <dbReference type="EMBL" id="KAG2191836.1"/>
    </source>
</evidence>
<evidence type="ECO:0000256" key="3">
    <source>
        <dbReference type="ARBA" id="ARBA00004496"/>
    </source>
</evidence>
<dbReference type="PANTHER" id="PTHR41391:SF1">
    <property type="entry name" value="RESTRICTION OF TELOMERE CAPPING PROTEIN 4"/>
    <property type="match status" value="1"/>
</dbReference>
<evidence type="ECO:0000256" key="1">
    <source>
        <dbReference type="ARBA" id="ARBA00002738"/>
    </source>
</evidence>
<dbReference type="PANTHER" id="PTHR41391">
    <property type="entry name" value="RESTRICTION OF TELOMERE CAPPING PROTEIN 4"/>
    <property type="match status" value="1"/>
</dbReference>
<proteinExistence type="inferred from homology"/>
<name>A0A8H7QI00_9FUNG</name>
<comment type="similarity">
    <text evidence="4">Belongs to the RTC4 family.</text>
</comment>
<dbReference type="Proteomes" id="UP000603453">
    <property type="component" value="Unassembled WGS sequence"/>
</dbReference>
<reference evidence="10" key="1">
    <citation type="submission" date="2020-12" db="EMBL/GenBank/DDBJ databases">
        <title>Metabolic potential, ecology and presence of endohyphal bacteria is reflected in genomic diversity of Mucoromycotina.</title>
        <authorList>
            <person name="Muszewska A."/>
            <person name="Okrasinska A."/>
            <person name="Steczkiewicz K."/>
            <person name="Drgas O."/>
            <person name="Orlowska M."/>
            <person name="Perlinska-Lenart U."/>
            <person name="Aleksandrzak-Piekarczyk T."/>
            <person name="Szatraj K."/>
            <person name="Zielenkiewicz U."/>
            <person name="Pilsyk S."/>
            <person name="Malc E."/>
            <person name="Mieczkowski P."/>
            <person name="Kruszewska J.S."/>
            <person name="Biernat P."/>
            <person name="Pawlowska J."/>
        </authorList>
    </citation>
    <scope>NUCLEOTIDE SEQUENCE</scope>
    <source>
        <strain evidence="10">WA0000017839</strain>
    </source>
</reference>
<sequence>MRNLATPAITTLSCFKCQKHIFQDGDQDTSMFKEYTEIDILTKELDKKKVNAENNRYERKYKNLKGEWHRLNNKLNPRLDEFCKSHKIQQFLPTINKYNCLSVDFESLKRRAFELVNSGLVQKLVSGDIKSIFKSKADQDNFGTQAKLKHFVYFERNKKQIMPGYYGPKGFEAIGHAALRQFNHDEYNDSEVKKSTSFRHHDFLTIIVIPEIACRIIAEDQGVSLEDAAKIMIETYEIGSLLNPFDFTADFEEN</sequence>
<evidence type="ECO:0000256" key="7">
    <source>
        <dbReference type="ARBA" id="ARBA00023242"/>
    </source>
</evidence>
<keyword evidence="6" id="KW-0963">Cytoplasm</keyword>
<dbReference type="AlphaFoldDB" id="A0A8H7QI00"/>
<evidence type="ECO:0000259" key="9">
    <source>
        <dbReference type="SMART" id="SM01312"/>
    </source>
</evidence>
<evidence type="ECO:0000256" key="5">
    <source>
        <dbReference type="ARBA" id="ARBA00015162"/>
    </source>
</evidence>
<gene>
    <name evidence="10" type="ORF">INT47_011584</name>
</gene>
<evidence type="ECO:0000256" key="4">
    <source>
        <dbReference type="ARBA" id="ARBA00009461"/>
    </source>
</evidence>
<protein>
    <recommendedName>
        <fullName evidence="5">Restriction of telomere capping protein 4</fullName>
    </recommendedName>
</protein>
<evidence type="ECO:0000256" key="2">
    <source>
        <dbReference type="ARBA" id="ARBA00004123"/>
    </source>
</evidence>
<dbReference type="GO" id="GO:0005634">
    <property type="term" value="C:nucleus"/>
    <property type="evidence" value="ECO:0007669"/>
    <property type="project" value="UniProtKB-SubCell"/>
</dbReference>
<accession>A0A8H7QI00</accession>
<dbReference type="InterPro" id="IPR028094">
    <property type="entry name" value="RTC4_C"/>
</dbReference>
<feature type="domain" description="Restriction of telomere capping protein 4 C-terminal" evidence="9">
    <location>
        <begin position="124"/>
        <end position="245"/>
    </location>
</feature>
<dbReference type="EMBL" id="JAEPRD010000346">
    <property type="protein sequence ID" value="KAG2191836.1"/>
    <property type="molecule type" value="Genomic_DNA"/>
</dbReference>
<keyword evidence="8" id="KW-0175">Coiled coil</keyword>
<dbReference type="GO" id="GO:0005737">
    <property type="term" value="C:cytoplasm"/>
    <property type="evidence" value="ECO:0007669"/>
    <property type="project" value="UniProtKB-SubCell"/>
</dbReference>
<keyword evidence="11" id="KW-1185">Reference proteome</keyword>
<comment type="function">
    <text evidence="1">May be involved in a process influencing telomere capping.</text>
</comment>
<organism evidence="10 11">
    <name type="scientific">Mucor saturninus</name>
    <dbReference type="NCBI Taxonomy" id="64648"/>
    <lineage>
        <taxon>Eukaryota</taxon>
        <taxon>Fungi</taxon>
        <taxon>Fungi incertae sedis</taxon>
        <taxon>Mucoromycota</taxon>
        <taxon>Mucoromycotina</taxon>
        <taxon>Mucoromycetes</taxon>
        <taxon>Mucorales</taxon>
        <taxon>Mucorineae</taxon>
        <taxon>Mucoraceae</taxon>
        <taxon>Mucor</taxon>
    </lineage>
</organism>
<dbReference type="Pfam" id="PF14474">
    <property type="entry name" value="RTC4"/>
    <property type="match status" value="1"/>
</dbReference>
<comment type="subcellular location">
    <subcellularLocation>
        <location evidence="3">Cytoplasm</location>
    </subcellularLocation>
    <subcellularLocation>
        <location evidence="2">Nucleus</location>
    </subcellularLocation>
</comment>
<dbReference type="SMART" id="SM01312">
    <property type="entry name" value="RTC4"/>
    <property type="match status" value="1"/>
</dbReference>
<comment type="caution">
    <text evidence="10">The sequence shown here is derived from an EMBL/GenBank/DDBJ whole genome shotgun (WGS) entry which is preliminary data.</text>
</comment>
<evidence type="ECO:0000313" key="11">
    <source>
        <dbReference type="Proteomes" id="UP000603453"/>
    </source>
</evidence>